<protein>
    <submittedName>
        <fullName evidence="2">Unannotated protein</fullName>
    </submittedName>
</protein>
<sequence>MRYTRWNAATEPVTPADPDTAITMETPMALPNVRKVVMVPLAAPKRCGSTPMSDAAVMVDHARPSPSPYSTANGK</sequence>
<organism evidence="2">
    <name type="scientific">freshwater metagenome</name>
    <dbReference type="NCBI Taxonomy" id="449393"/>
    <lineage>
        <taxon>unclassified sequences</taxon>
        <taxon>metagenomes</taxon>
        <taxon>ecological metagenomes</taxon>
    </lineage>
</organism>
<proteinExistence type="predicted"/>
<gene>
    <name evidence="2" type="ORF">UFOPK3001_00496</name>
</gene>
<dbReference type="AlphaFoldDB" id="A0A6J6XJ61"/>
<evidence type="ECO:0000313" key="2">
    <source>
        <dbReference type="EMBL" id="CAB4793977.1"/>
    </source>
</evidence>
<feature type="region of interest" description="Disordered" evidence="1">
    <location>
        <begin position="1"/>
        <end position="21"/>
    </location>
</feature>
<evidence type="ECO:0000256" key="1">
    <source>
        <dbReference type="SAM" id="MobiDB-lite"/>
    </source>
</evidence>
<dbReference type="EMBL" id="CAFAAJ010000022">
    <property type="protein sequence ID" value="CAB4793977.1"/>
    <property type="molecule type" value="Genomic_DNA"/>
</dbReference>
<name>A0A6J6XJ61_9ZZZZ</name>
<accession>A0A6J6XJ61</accession>
<reference evidence="2" key="1">
    <citation type="submission" date="2020-05" db="EMBL/GenBank/DDBJ databases">
        <authorList>
            <person name="Chiriac C."/>
            <person name="Salcher M."/>
            <person name="Ghai R."/>
            <person name="Kavagutti S V."/>
        </authorList>
    </citation>
    <scope>NUCLEOTIDE SEQUENCE</scope>
</reference>